<evidence type="ECO:0000313" key="12">
    <source>
        <dbReference type="EMBL" id="NHZ83961.1"/>
    </source>
</evidence>
<keyword evidence="13" id="KW-1185">Reference proteome</keyword>
<dbReference type="InterPro" id="IPR048445">
    <property type="entry name" value="DncV-like_NTFase"/>
</dbReference>
<keyword evidence="1" id="KW-0808">Transferase</keyword>
<dbReference type="Proteomes" id="UP000621455">
    <property type="component" value="Unassembled WGS sequence"/>
</dbReference>
<dbReference type="RefSeq" id="WP_167094149.1">
    <property type="nucleotide sequence ID" value="NZ_WHJG01000071.1"/>
</dbReference>
<evidence type="ECO:0000256" key="1">
    <source>
        <dbReference type="ARBA" id="ARBA00022679"/>
    </source>
</evidence>
<keyword evidence="5" id="KW-0067">ATP-binding</keyword>
<evidence type="ECO:0000256" key="9">
    <source>
        <dbReference type="ARBA" id="ARBA00044145"/>
    </source>
</evidence>
<evidence type="ECO:0000256" key="5">
    <source>
        <dbReference type="ARBA" id="ARBA00022840"/>
    </source>
</evidence>
<evidence type="ECO:0000259" key="11">
    <source>
        <dbReference type="Pfam" id="PF21654"/>
    </source>
</evidence>
<keyword evidence="2" id="KW-0548">Nucleotidyltransferase</keyword>
<keyword evidence="7" id="KW-0546">Nucleotide metabolism</keyword>
<evidence type="ECO:0000256" key="4">
    <source>
        <dbReference type="ARBA" id="ARBA00022741"/>
    </source>
</evidence>
<comment type="caution">
    <text evidence="12">The sequence shown here is derived from an EMBL/GenBank/DDBJ whole genome shotgun (WGS) entry which is preliminary data.</text>
</comment>
<evidence type="ECO:0000313" key="13">
    <source>
        <dbReference type="Proteomes" id="UP000621455"/>
    </source>
</evidence>
<keyword evidence="4" id="KW-0547">Nucleotide-binding</keyword>
<protein>
    <recommendedName>
        <fullName evidence="9">Cyclic GMP-AMP synthase</fullName>
    </recommendedName>
</protein>
<keyword evidence="6" id="KW-0460">Magnesium</keyword>
<dbReference type="InterPro" id="IPR006116">
    <property type="entry name" value="NT_2-5OAS_ClassI-CCAase"/>
</dbReference>
<evidence type="ECO:0000256" key="7">
    <source>
        <dbReference type="ARBA" id="ARBA00023080"/>
    </source>
</evidence>
<comment type="catalytic activity">
    <reaction evidence="10">
        <text>GTP + ATP = 3',3'-cGAMP + 2 diphosphate</text>
        <dbReference type="Rhea" id="RHEA:35647"/>
        <dbReference type="ChEBI" id="CHEBI:30616"/>
        <dbReference type="ChEBI" id="CHEBI:33019"/>
        <dbReference type="ChEBI" id="CHEBI:37565"/>
        <dbReference type="ChEBI" id="CHEBI:71501"/>
    </reaction>
    <physiologicalReaction direction="left-to-right" evidence="10">
        <dbReference type="Rhea" id="RHEA:35648"/>
    </physiologicalReaction>
</comment>
<reference evidence="12 13" key="1">
    <citation type="submission" date="2019-10" db="EMBL/GenBank/DDBJ databases">
        <title>Taxonomy of Antarctic Massilia spp.: description of Massilia rubra sp. nov., Massilia aquatica sp. nov., Massilia mucilaginosa sp. nov., Massilia frigida sp. nov. isolated from streams, lakes and regoliths.</title>
        <authorList>
            <person name="Holochova P."/>
            <person name="Sedlacek I."/>
            <person name="Kralova S."/>
            <person name="Maslanova I."/>
            <person name="Busse H.-J."/>
            <person name="Stankova E."/>
            <person name="Vrbovska V."/>
            <person name="Kovarovic V."/>
            <person name="Bartak M."/>
            <person name="Svec P."/>
            <person name="Pantucek R."/>
        </authorList>
    </citation>
    <scope>NUCLEOTIDE SEQUENCE [LARGE SCALE GENOMIC DNA]</scope>
    <source>
        <strain evidence="12 13">CCM 8695</strain>
    </source>
</reference>
<evidence type="ECO:0000256" key="3">
    <source>
        <dbReference type="ARBA" id="ARBA00022723"/>
    </source>
</evidence>
<accession>A0ABX0NJA9</accession>
<feature type="domain" description="Cyclic GMP-AMP synthase DncV-like nucleotidyltransferase" evidence="11">
    <location>
        <begin position="81"/>
        <end position="156"/>
    </location>
</feature>
<keyword evidence="8" id="KW-0051">Antiviral defense</keyword>
<dbReference type="EMBL" id="WHJG01000071">
    <property type="protein sequence ID" value="NHZ83961.1"/>
    <property type="molecule type" value="Genomic_DNA"/>
</dbReference>
<sequence>MAMTKYAELVEAASRGRRDVLQKAFQDTRSHGMLTECARELDAVNNHITVPSDLVDEAAQAYTELGELLVEKLRWPSEAIKIMPQGSTSTRTLVAAPTVEKFDIDAVFHVDLHRIEAKNPMGFFEEIGAALAELRAEEKNRCWRVHYPNKRFFIDFTPSVPLANVPTEVRAGMRRVSQYAATAIAVVDRPTGQWKTSNPQGMVNWISTQADRRILLQVLLDNDVLAKRADIEAVPTQVVPLSDTLRVAIRLFKRHRDMAVRRDLVVGEFKPISVIVTTLLTQCYEGLADKGHYYHHPVELLADLAALLPHMVERRNGEFWIANPTVDGENFAERWNHDNNQRYDAFRRWCNLLERDFARILESVSPAQLRECVRETFGCTGAEASVAQVVRPGWLTAAAPTTVKPVPATRGLA</sequence>
<name>A0ABX0NJA9_9BURK</name>
<dbReference type="CDD" id="cd05400">
    <property type="entry name" value="NT_2-5OAS_ClassI-CCAase"/>
    <property type="match status" value="1"/>
</dbReference>
<evidence type="ECO:0000256" key="6">
    <source>
        <dbReference type="ARBA" id="ARBA00022842"/>
    </source>
</evidence>
<keyword evidence="3" id="KW-0479">Metal-binding</keyword>
<dbReference type="Pfam" id="PF21654">
    <property type="entry name" value="DncV-like_NTFase"/>
    <property type="match status" value="1"/>
</dbReference>
<evidence type="ECO:0000256" key="10">
    <source>
        <dbReference type="ARBA" id="ARBA00048304"/>
    </source>
</evidence>
<evidence type="ECO:0000256" key="2">
    <source>
        <dbReference type="ARBA" id="ARBA00022695"/>
    </source>
</evidence>
<organism evidence="12 13">
    <name type="scientific">Massilia frigida</name>
    <dbReference type="NCBI Taxonomy" id="2609281"/>
    <lineage>
        <taxon>Bacteria</taxon>
        <taxon>Pseudomonadati</taxon>
        <taxon>Pseudomonadota</taxon>
        <taxon>Betaproteobacteria</taxon>
        <taxon>Burkholderiales</taxon>
        <taxon>Oxalobacteraceae</taxon>
        <taxon>Telluria group</taxon>
        <taxon>Massilia</taxon>
    </lineage>
</organism>
<evidence type="ECO:0000256" key="8">
    <source>
        <dbReference type="ARBA" id="ARBA00023118"/>
    </source>
</evidence>
<proteinExistence type="predicted"/>
<gene>
    <name evidence="12" type="ORF">F2P44_32560</name>
</gene>